<comment type="similarity">
    <text evidence="3">Belongs to the ku70 family.</text>
</comment>
<dbReference type="InterPro" id="IPR005161">
    <property type="entry name" value="Ku_N"/>
</dbReference>
<dbReference type="PIRSF" id="PIRSF003033">
    <property type="entry name" value="Ku70"/>
    <property type="match status" value="1"/>
</dbReference>
<evidence type="ECO:0000256" key="18">
    <source>
        <dbReference type="ARBA" id="ARBA00031811"/>
    </source>
</evidence>
<dbReference type="NCBIfam" id="TIGR00578">
    <property type="entry name" value="ku70"/>
    <property type="match status" value="1"/>
</dbReference>
<dbReference type="Proteomes" id="UP000664169">
    <property type="component" value="Unassembled WGS sequence"/>
</dbReference>
<dbReference type="Pfam" id="PF03731">
    <property type="entry name" value="Ku_N"/>
    <property type="match status" value="1"/>
</dbReference>
<dbReference type="CDD" id="cd00788">
    <property type="entry name" value="KU70"/>
    <property type="match status" value="1"/>
</dbReference>
<keyword evidence="6" id="KW-0158">Chromosome</keyword>
<dbReference type="GO" id="GO:0000723">
    <property type="term" value="P:telomere maintenance"/>
    <property type="evidence" value="ECO:0007669"/>
    <property type="project" value="InterPro"/>
</dbReference>
<dbReference type="GO" id="GO:0003678">
    <property type="term" value="F:DNA helicase activity"/>
    <property type="evidence" value="ECO:0007669"/>
    <property type="project" value="UniProtKB-EC"/>
</dbReference>
<dbReference type="InterPro" id="IPR006164">
    <property type="entry name" value="DNA_bd_Ku70/Ku80"/>
</dbReference>
<dbReference type="InterPro" id="IPR006165">
    <property type="entry name" value="Ku70"/>
</dbReference>
<dbReference type="InterPro" id="IPR036465">
    <property type="entry name" value="vWFA_dom_sf"/>
</dbReference>
<protein>
    <recommendedName>
        <fullName evidence="5">ATP-dependent DNA helicase II subunit 1</fullName>
        <ecNumber evidence="4">3.6.4.12</ecNumber>
    </recommendedName>
    <alternativeName>
        <fullName evidence="18">ATP-dependent DNA helicase II subunit Ku70</fullName>
    </alternativeName>
</protein>
<dbReference type="PANTHER" id="PTHR12604:SF2">
    <property type="entry name" value="X-RAY REPAIR CROSS-COMPLEMENTING PROTEIN 6"/>
    <property type="match status" value="1"/>
</dbReference>
<keyword evidence="8" id="KW-0227">DNA damage</keyword>
<comment type="catalytic activity">
    <reaction evidence="19">
        <text>ATP + H2O = ADP + phosphate + H(+)</text>
        <dbReference type="Rhea" id="RHEA:13065"/>
        <dbReference type="ChEBI" id="CHEBI:15377"/>
        <dbReference type="ChEBI" id="CHEBI:15378"/>
        <dbReference type="ChEBI" id="CHEBI:30616"/>
        <dbReference type="ChEBI" id="CHEBI:43474"/>
        <dbReference type="ChEBI" id="CHEBI:456216"/>
        <dbReference type="EC" id="3.6.4.12"/>
    </reaction>
</comment>
<feature type="domain" description="SAP" evidence="22">
    <location>
        <begin position="616"/>
        <end position="650"/>
    </location>
</feature>
<dbReference type="PROSITE" id="PS50800">
    <property type="entry name" value="SAP"/>
    <property type="match status" value="1"/>
</dbReference>
<dbReference type="Pfam" id="PF02735">
    <property type="entry name" value="Ku"/>
    <property type="match status" value="1"/>
</dbReference>
<feature type="active site" description="Schiff-base intermediate with DNA; for 5'-deoxyribose-5-phosphate lyase activity" evidence="20">
    <location>
        <position position="25"/>
    </location>
</feature>
<dbReference type="InterPro" id="IPR047087">
    <property type="entry name" value="KU70_core_dom"/>
</dbReference>
<dbReference type="GO" id="GO:0000781">
    <property type="term" value="C:chromosome, telomeric region"/>
    <property type="evidence" value="ECO:0007669"/>
    <property type="project" value="UniProtKB-SubCell"/>
</dbReference>
<dbReference type="GO" id="GO:0003684">
    <property type="term" value="F:damaged DNA binding"/>
    <property type="evidence" value="ECO:0007669"/>
    <property type="project" value="InterPro"/>
</dbReference>
<evidence type="ECO:0000313" key="23">
    <source>
        <dbReference type="EMBL" id="CAF9905150.1"/>
    </source>
</evidence>
<name>A0A8H3I6I3_9LECA</name>
<dbReference type="GO" id="GO:0006303">
    <property type="term" value="P:double-strand break repair via nonhomologous end joining"/>
    <property type="evidence" value="ECO:0007669"/>
    <property type="project" value="InterPro"/>
</dbReference>
<sequence>MTDEPWKAEADEDEEDLEIADVQYKTVKDAILFTIDVSPSMLESPPQVQDKKRVKDSAFLASLKCAYELLTQRIIAQPNDLIGVLLHGVDTRKLEAKFGIPDTKEIDELQGCYLLINLGIPSAEDIKKLKLLIENPDEIYQAIIPNSEPVSIANTIFSAAQIFSVRAANFVSRRLFIVTDNDRPHGTDERIKIQATQRAKDLYDLGVTIDLFPLARPDEKFDRSKFYDAKPSDPDAPASISQIARRESDIHGIDLLAYLLSSVRSRITPKRALFSNLSLHIGPGFTISVKGYLIFKRQEPRRTQYVYMGHEPVLVKSDSIKVSGDTHQVVERTPQDKEEEHKAYKFGGDQILFTKKELAEVKHFGEPGITIIGFKNITKETLPVWANIKGATYIYPSEEEYVGSSRVFSALYQKMLKDNKMALVWFIARKNATPQIAAMIPGARKEDDTGTIILPEGLWVCPLPHVDDLRQYPDTVSVSAADQLIDKMRVIVQQLQLPKGQYIPNKYSNPALQHHYRVLQSMALGEDHPEPEDKIIPKYKQIAKRTGAYVQEWAEELEAQQEKWQANSKPAATATKRPAPQKSNGDAIPTRKKSKLVDAGDIDEATIRTAWEKSTLAKLTIPELKSFLSAKGMSTSGKKQELTDRIEEYYETK</sequence>
<dbReference type="SMART" id="SM00559">
    <property type="entry name" value="Ku78"/>
    <property type="match status" value="1"/>
</dbReference>
<dbReference type="CDD" id="cd01458">
    <property type="entry name" value="vWA_ku"/>
    <property type="match status" value="1"/>
</dbReference>
<comment type="subcellular location">
    <subcellularLocation>
        <location evidence="2">Chromosome</location>
        <location evidence="2">Telomere</location>
    </subcellularLocation>
    <subcellularLocation>
        <location evidence="1">Nucleus</location>
    </subcellularLocation>
</comment>
<evidence type="ECO:0000256" key="13">
    <source>
        <dbReference type="ARBA" id="ARBA00023125"/>
    </source>
</evidence>
<dbReference type="Gene3D" id="2.40.290.10">
    <property type="match status" value="1"/>
</dbReference>
<comment type="function">
    <text evidence="17">Single-stranded DNA-dependent ATP-dependent helicase. Involved in non-homologous end joining (NHEJ) DNA double strand break repair. DNA-binding is sequence-independent but has a high affinity to nicks in double-stranded DNA and to the ends of duplex DNA. Binds to naturally occurring chromosomal ends, and therefore provides chromosomal end protection. Required also for telomere recombination to repair telomeric ends in the absence of telomerase. KU70, of the KU70/KU80 heterodimer, binds to the stem loop of TLC1, the RNA component of telomerase. Involved in telomere maintenance. Interacts with telomeric repeats and subtelomeric sequences thereby controlling telomere length and protecting against subtelomeric rearrangement. Maintains telomeric chromatin, which is involved in silencing the expression of genes located at the telomere. Required for mating-type switching.</text>
</comment>
<dbReference type="EC" id="3.6.4.12" evidence="4"/>
<dbReference type="SMART" id="SM00513">
    <property type="entry name" value="SAP"/>
    <property type="match status" value="1"/>
</dbReference>
<evidence type="ECO:0000259" key="22">
    <source>
        <dbReference type="PROSITE" id="PS50800"/>
    </source>
</evidence>
<dbReference type="Gene3D" id="1.10.720.30">
    <property type="entry name" value="SAP domain"/>
    <property type="match status" value="1"/>
</dbReference>
<evidence type="ECO:0000256" key="1">
    <source>
        <dbReference type="ARBA" id="ARBA00004123"/>
    </source>
</evidence>
<evidence type="ECO:0000256" key="5">
    <source>
        <dbReference type="ARBA" id="ARBA00021796"/>
    </source>
</evidence>
<keyword evidence="12" id="KW-0779">Telomere</keyword>
<dbReference type="AlphaFoldDB" id="A0A8H3I6I3"/>
<dbReference type="GO" id="GO:0006310">
    <property type="term" value="P:DNA recombination"/>
    <property type="evidence" value="ECO:0007669"/>
    <property type="project" value="UniProtKB-KW"/>
</dbReference>
<dbReference type="InterPro" id="IPR036361">
    <property type="entry name" value="SAP_dom_sf"/>
</dbReference>
<evidence type="ECO:0000256" key="12">
    <source>
        <dbReference type="ARBA" id="ARBA00022895"/>
    </source>
</evidence>
<dbReference type="PANTHER" id="PTHR12604">
    <property type="entry name" value="KU AUTOANTIGEN DNA HELICASE"/>
    <property type="match status" value="1"/>
</dbReference>
<dbReference type="Gene3D" id="3.40.50.410">
    <property type="entry name" value="von Willebrand factor, type A domain"/>
    <property type="match status" value="1"/>
</dbReference>
<evidence type="ECO:0000256" key="7">
    <source>
        <dbReference type="ARBA" id="ARBA00022741"/>
    </source>
</evidence>
<evidence type="ECO:0000256" key="4">
    <source>
        <dbReference type="ARBA" id="ARBA00012551"/>
    </source>
</evidence>
<evidence type="ECO:0000256" key="3">
    <source>
        <dbReference type="ARBA" id="ARBA00005240"/>
    </source>
</evidence>
<dbReference type="GO" id="GO:0016787">
    <property type="term" value="F:hydrolase activity"/>
    <property type="evidence" value="ECO:0007669"/>
    <property type="project" value="UniProtKB-KW"/>
</dbReference>
<dbReference type="InterPro" id="IPR016194">
    <property type="entry name" value="SPOC-like_C_dom_sf"/>
</dbReference>
<evidence type="ECO:0000256" key="14">
    <source>
        <dbReference type="ARBA" id="ARBA00023172"/>
    </source>
</evidence>
<evidence type="ECO:0000313" key="24">
    <source>
        <dbReference type="Proteomes" id="UP000664169"/>
    </source>
</evidence>
<evidence type="ECO:0000256" key="15">
    <source>
        <dbReference type="ARBA" id="ARBA00023204"/>
    </source>
</evidence>
<reference evidence="23" key="1">
    <citation type="submission" date="2021-03" db="EMBL/GenBank/DDBJ databases">
        <authorList>
            <person name="Tagirdzhanova G."/>
        </authorList>
    </citation>
    <scope>NUCLEOTIDE SEQUENCE</scope>
</reference>
<dbReference type="Gene3D" id="1.10.1600.10">
    <property type="match status" value="1"/>
</dbReference>
<dbReference type="InterPro" id="IPR005160">
    <property type="entry name" value="Ku_C"/>
</dbReference>
<evidence type="ECO:0000256" key="21">
    <source>
        <dbReference type="SAM" id="MobiDB-lite"/>
    </source>
</evidence>
<evidence type="ECO:0000256" key="2">
    <source>
        <dbReference type="ARBA" id="ARBA00004574"/>
    </source>
</evidence>
<dbReference type="Gene3D" id="4.10.970.10">
    <property type="entry name" value="Ku70, bridge and pillars"/>
    <property type="match status" value="1"/>
</dbReference>
<accession>A0A8H3I6I3</accession>
<dbReference type="EMBL" id="CAJPDQ010000002">
    <property type="protein sequence ID" value="CAF9905150.1"/>
    <property type="molecule type" value="Genomic_DNA"/>
</dbReference>
<dbReference type="Pfam" id="PF03730">
    <property type="entry name" value="Ku_C"/>
    <property type="match status" value="1"/>
</dbReference>
<dbReference type="GO" id="GO:0042162">
    <property type="term" value="F:telomeric DNA binding"/>
    <property type="evidence" value="ECO:0007669"/>
    <property type="project" value="InterPro"/>
</dbReference>
<proteinExistence type="inferred from homology"/>
<keyword evidence="24" id="KW-1185">Reference proteome</keyword>
<keyword evidence="16" id="KW-0539">Nucleus</keyword>
<keyword evidence="7" id="KW-0547">Nucleotide-binding</keyword>
<dbReference type="OrthoDB" id="3249161at2759"/>
<dbReference type="SUPFAM" id="SSF68906">
    <property type="entry name" value="SAP domain"/>
    <property type="match status" value="1"/>
</dbReference>
<keyword evidence="15" id="KW-0234">DNA repair</keyword>
<dbReference type="SUPFAM" id="SSF100939">
    <property type="entry name" value="SPOC domain-like"/>
    <property type="match status" value="1"/>
</dbReference>
<evidence type="ECO:0000256" key="16">
    <source>
        <dbReference type="ARBA" id="ARBA00023242"/>
    </source>
</evidence>
<evidence type="ECO:0000256" key="19">
    <source>
        <dbReference type="ARBA" id="ARBA00047995"/>
    </source>
</evidence>
<comment type="caution">
    <text evidence="23">The sequence shown here is derived from an EMBL/GenBank/DDBJ whole genome shotgun (WGS) entry which is preliminary data.</text>
</comment>
<dbReference type="InterPro" id="IPR027388">
    <property type="entry name" value="Ku70_bridge/pillars_dom_sf"/>
</dbReference>
<evidence type="ECO:0000256" key="6">
    <source>
        <dbReference type="ARBA" id="ARBA00022454"/>
    </source>
</evidence>
<dbReference type="Pfam" id="PF02037">
    <property type="entry name" value="SAP"/>
    <property type="match status" value="1"/>
</dbReference>
<dbReference type="InterPro" id="IPR003034">
    <property type="entry name" value="SAP_dom"/>
</dbReference>
<evidence type="ECO:0000256" key="11">
    <source>
        <dbReference type="ARBA" id="ARBA00022840"/>
    </source>
</evidence>
<keyword evidence="13" id="KW-0238">DNA-binding</keyword>
<keyword evidence="11" id="KW-0067">ATP-binding</keyword>
<dbReference type="GO" id="GO:0005524">
    <property type="term" value="F:ATP binding"/>
    <property type="evidence" value="ECO:0007669"/>
    <property type="project" value="UniProtKB-KW"/>
</dbReference>
<evidence type="ECO:0000256" key="9">
    <source>
        <dbReference type="ARBA" id="ARBA00022801"/>
    </source>
</evidence>
<keyword evidence="14" id="KW-0233">DNA recombination</keyword>
<feature type="region of interest" description="Disordered" evidence="21">
    <location>
        <begin position="561"/>
        <end position="595"/>
    </location>
</feature>
<evidence type="ECO:0000256" key="10">
    <source>
        <dbReference type="ARBA" id="ARBA00022806"/>
    </source>
</evidence>
<evidence type="ECO:0000256" key="8">
    <source>
        <dbReference type="ARBA" id="ARBA00022763"/>
    </source>
</evidence>
<keyword evidence="9" id="KW-0378">Hydrolase</keyword>
<keyword evidence="10" id="KW-0347">Helicase</keyword>
<dbReference type="GO" id="GO:0043564">
    <property type="term" value="C:Ku70:Ku80 complex"/>
    <property type="evidence" value="ECO:0007669"/>
    <property type="project" value="InterPro"/>
</dbReference>
<dbReference type="SUPFAM" id="SSF53300">
    <property type="entry name" value="vWA-like"/>
    <property type="match status" value="1"/>
</dbReference>
<dbReference type="GO" id="GO:0003690">
    <property type="term" value="F:double-stranded DNA binding"/>
    <property type="evidence" value="ECO:0007669"/>
    <property type="project" value="TreeGrafter"/>
</dbReference>
<evidence type="ECO:0000256" key="17">
    <source>
        <dbReference type="ARBA" id="ARBA00024890"/>
    </source>
</evidence>
<evidence type="ECO:0000256" key="20">
    <source>
        <dbReference type="PIRSR" id="PIRSR003033-1"/>
    </source>
</evidence>
<feature type="compositionally biased region" description="Low complexity" evidence="21">
    <location>
        <begin position="562"/>
        <end position="580"/>
    </location>
</feature>
<gene>
    <name evidence="23" type="ORF">GOMPHAMPRED_003057</name>
</gene>
<organism evidence="23 24">
    <name type="scientific">Gomphillus americanus</name>
    <dbReference type="NCBI Taxonomy" id="1940652"/>
    <lineage>
        <taxon>Eukaryota</taxon>
        <taxon>Fungi</taxon>
        <taxon>Dikarya</taxon>
        <taxon>Ascomycota</taxon>
        <taxon>Pezizomycotina</taxon>
        <taxon>Lecanoromycetes</taxon>
        <taxon>OSLEUM clade</taxon>
        <taxon>Ostropomycetidae</taxon>
        <taxon>Ostropales</taxon>
        <taxon>Graphidaceae</taxon>
        <taxon>Gomphilloideae</taxon>
        <taxon>Gomphillus</taxon>
    </lineage>
</organism>